<dbReference type="EMBL" id="KN837105">
    <property type="protein sequence ID" value="KIJ46800.1"/>
    <property type="molecule type" value="Genomic_DNA"/>
</dbReference>
<proteinExistence type="predicted"/>
<gene>
    <name evidence="1" type="ORF">M422DRAFT_249535</name>
</gene>
<dbReference type="Proteomes" id="UP000054279">
    <property type="component" value="Unassembled WGS sequence"/>
</dbReference>
<reference evidence="1 2" key="1">
    <citation type="submission" date="2014-06" db="EMBL/GenBank/DDBJ databases">
        <title>Evolutionary Origins and Diversification of the Mycorrhizal Mutualists.</title>
        <authorList>
            <consortium name="DOE Joint Genome Institute"/>
            <consortium name="Mycorrhizal Genomics Consortium"/>
            <person name="Kohler A."/>
            <person name="Kuo A."/>
            <person name="Nagy L.G."/>
            <person name="Floudas D."/>
            <person name="Copeland A."/>
            <person name="Barry K.W."/>
            <person name="Cichocki N."/>
            <person name="Veneault-Fourrey C."/>
            <person name="LaButti K."/>
            <person name="Lindquist E.A."/>
            <person name="Lipzen A."/>
            <person name="Lundell T."/>
            <person name="Morin E."/>
            <person name="Murat C."/>
            <person name="Riley R."/>
            <person name="Ohm R."/>
            <person name="Sun H."/>
            <person name="Tunlid A."/>
            <person name="Henrissat B."/>
            <person name="Grigoriev I.V."/>
            <person name="Hibbett D.S."/>
            <person name="Martin F."/>
        </authorList>
    </citation>
    <scope>NUCLEOTIDE SEQUENCE [LARGE SCALE GENOMIC DNA]</scope>
    <source>
        <strain evidence="1 2">SS14</strain>
    </source>
</reference>
<keyword evidence="2" id="KW-1185">Reference proteome</keyword>
<dbReference type="AlphaFoldDB" id="A0A0C9UUQ1"/>
<evidence type="ECO:0000313" key="2">
    <source>
        <dbReference type="Proteomes" id="UP000054279"/>
    </source>
</evidence>
<organism evidence="1 2">
    <name type="scientific">Sphaerobolus stellatus (strain SS14)</name>
    <dbReference type="NCBI Taxonomy" id="990650"/>
    <lineage>
        <taxon>Eukaryota</taxon>
        <taxon>Fungi</taxon>
        <taxon>Dikarya</taxon>
        <taxon>Basidiomycota</taxon>
        <taxon>Agaricomycotina</taxon>
        <taxon>Agaricomycetes</taxon>
        <taxon>Phallomycetidae</taxon>
        <taxon>Geastrales</taxon>
        <taxon>Sphaerobolaceae</taxon>
        <taxon>Sphaerobolus</taxon>
    </lineage>
</organism>
<evidence type="ECO:0000313" key="1">
    <source>
        <dbReference type="EMBL" id="KIJ46800.1"/>
    </source>
</evidence>
<accession>A0A0C9UUQ1</accession>
<name>A0A0C9UUQ1_SPHS4</name>
<sequence>MNSQEVAKVLQSTDVKDLFAKNFGGNVEVQPRSYPIVADHVPTTFKITLKMQELEYQMIEEQNGLPRDSIVNARWIKPPSRQTSTQITASLALHLNSAEATNQVIQSGLLIANKSVPARKLLFKPVTS</sequence>
<dbReference type="HOGENOM" id="CLU_1960972_0_0_1"/>
<protein>
    <submittedName>
        <fullName evidence="1">Uncharacterized protein</fullName>
    </submittedName>
</protein>
<dbReference type="OrthoDB" id="4230923at2759"/>